<dbReference type="EMBL" id="JACIDO010000004">
    <property type="protein sequence ID" value="MBB3935921.1"/>
    <property type="molecule type" value="Genomic_DNA"/>
</dbReference>
<dbReference type="InterPro" id="IPR029044">
    <property type="entry name" value="Nucleotide-diphossugar_trans"/>
</dbReference>
<dbReference type="Pfam" id="PF13704">
    <property type="entry name" value="Glyco_tranf_2_4"/>
    <property type="match status" value="1"/>
</dbReference>
<evidence type="ECO:0000313" key="2">
    <source>
        <dbReference type="Proteomes" id="UP000531216"/>
    </source>
</evidence>
<comment type="caution">
    <text evidence="1">The sequence shown here is derived from an EMBL/GenBank/DDBJ whole genome shotgun (WGS) entry which is preliminary data.</text>
</comment>
<evidence type="ECO:0000313" key="1">
    <source>
        <dbReference type="EMBL" id="MBB3935921.1"/>
    </source>
</evidence>
<accession>A0A7W6BYB8</accession>
<dbReference type="Gene3D" id="3.90.550.10">
    <property type="entry name" value="Spore Coat Polysaccharide Biosynthesis Protein SpsA, Chain A"/>
    <property type="match status" value="1"/>
</dbReference>
<dbReference type="Proteomes" id="UP000531216">
    <property type="component" value="Unassembled WGS sequence"/>
</dbReference>
<gene>
    <name evidence="1" type="ORF">GGR05_002071</name>
</gene>
<name>A0A7W6BYB8_9HYPH</name>
<dbReference type="SUPFAM" id="SSF53448">
    <property type="entry name" value="Nucleotide-diphospho-sugar transferases"/>
    <property type="match status" value="1"/>
</dbReference>
<dbReference type="OrthoDB" id="3010234at2"/>
<evidence type="ECO:0008006" key="3">
    <source>
        <dbReference type="Google" id="ProtNLM"/>
    </source>
</evidence>
<reference evidence="1 2" key="1">
    <citation type="submission" date="2020-08" db="EMBL/GenBank/DDBJ databases">
        <title>Genomic Encyclopedia of Type Strains, Phase IV (KMG-IV): sequencing the most valuable type-strain genomes for metagenomic binning, comparative biology and taxonomic classification.</title>
        <authorList>
            <person name="Goeker M."/>
        </authorList>
    </citation>
    <scope>NUCLEOTIDE SEQUENCE [LARGE SCALE GENOMIC DNA]</scope>
    <source>
        <strain evidence="1 2">DSM 25024</strain>
    </source>
</reference>
<dbReference type="AlphaFoldDB" id="A0A7W6BYB8"/>
<keyword evidence="2" id="KW-1185">Reference proteome</keyword>
<dbReference type="RefSeq" id="WP_090963663.1">
    <property type="nucleotide sequence ID" value="NZ_FOOA01000009.1"/>
</dbReference>
<proteinExistence type="predicted"/>
<organism evidence="1 2">
    <name type="scientific">Aureimonas phyllosphaerae</name>
    <dbReference type="NCBI Taxonomy" id="1166078"/>
    <lineage>
        <taxon>Bacteria</taxon>
        <taxon>Pseudomonadati</taxon>
        <taxon>Pseudomonadota</taxon>
        <taxon>Alphaproteobacteria</taxon>
        <taxon>Hyphomicrobiales</taxon>
        <taxon>Aurantimonadaceae</taxon>
        <taxon>Aureimonas</taxon>
    </lineage>
</organism>
<protein>
    <recommendedName>
        <fullName evidence="3">Glycosyl transferase family 2</fullName>
    </recommendedName>
</protein>
<sequence length="346" mass="38665">MARSFRYPVRDPADWAAMGRLSPLRRLALALRERRYRRRARPADGIVLTPAGPERPLAADDLALVCTVRNSASYLPAFLAHYRRLGVSRFVFVDDRSDDGTAELLAAEPDVDLFTSNVTYGASAYGRVWRDALFTRYGRGRWYLNVDADEFLLFPGCETRSLRDFIADLERAELKRGLAPMLDLYPDGPLREAVYDPARHRHPLEVSPLIDGEGYEIAPEKFTLAVRGGPRTRLFGNRIRLTKFPVIFVDAATQENGSSIHGPLPIARNFSAVHAVLLHFKFSSVSVEEFTRLAEEGEHFGGGVFYAEIAASGAFNPDLSLEYPGSLRVGSSEDLVTRGFMQDLRP</sequence>